<evidence type="ECO:0000256" key="7">
    <source>
        <dbReference type="ARBA" id="ARBA00022840"/>
    </source>
</evidence>
<evidence type="ECO:0000256" key="9">
    <source>
        <dbReference type="HAMAP-Rule" id="MF_00344"/>
    </source>
</evidence>
<dbReference type="InterPro" id="IPR014729">
    <property type="entry name" value="Rossmann-like_a/b/a_fold"/>
</dbReference>
<gene>
    <name evidence="9 12" type="primary">guaA</name>
    <name evidence="12" type="ORF">F4Y08_03905</name>
</gene>
<evidence type="ECO:0000256" key="4">
    <source>
        <dbReference type="ARBA" id="ARBA00022741"/>
    </source>
</evidence>
<name>A0A6B1DS15_9CHLR</name>
<dbReference type="GO" id="GO:0005524">
    <property type="term" value="F:ATP binding"/>
    <property type="evidence" value="ECO:0007669"/>
    <property type="project" value="UniProtKB-UniRule"/>
</dbReference>
<dbReference type="AlphaFoldDB" id="A0A6B1DS15"/>
<dbReference type="EC" id="6.3.5.2" evidence="9"/>
<feature type="active site" evidence="9">
    <location>
        <position position="170"/>
    </location>
</feature>
<dbReference type="FunFam" id="3.30.300.10:FF:000002">
    <property type="entry name" value="GMP synthase [glutamine-hydrolyzing]"/>
    <property type="match status" value="1"/>
</dbReference>
<dbReference type="SUPFAM" id="SSF52402">
    <property type="entry name" value="Adenine nucleotide alpha hydrolases-like"/>
    <property type="match status" value="1"/>
</dbReference>
<accession>A0A6B1DS15</accession>
<protein>
    <recommendedName>
        <fullName evidence="9">GMP synthase [glutamine-hydrolyzing]</fullName>
        <ecNumber evidence="9">6.3.5.2</ecNumber>
    </recommendedName>
    <alternativeName>
        <fullName evidence="9">GMP synthetase</fullName>
    </alternativeName>
    <alternativeName>
        <fullName evidence="9">Glutamine amidotransferase</fullName>
    </alternativeName>
</protein>
<feature type="active site" evidence="9">
    <location>
        <position position="172"/>
    </location>
</feature>
<dbReference type="HAMAP" id="MF_00344">
    <property type="entry name" value="GMP_synthase"/>
    <property type="match status" value="1"/>
</dbReference>
<keyword evidence="6 9" id="KW-0658">Purine biosynthesis</keyword>
<evidence type="ECO:0000313" key="12">
    <source>
        <dbReference type="EMBL" id="MYD89472.1"/>
    </source>
</evidence>
<evidence type="ECO:0000256" key="10">
    <source>
        <dbReference type="PROSITE-ProRule" id="PRU00886"/>
    </source>
</evidence>
<dbReference type="PRINTS" id="PR00096">
    <property type="entry name" value="GATASE"/>
</dbReference>
<comment type="catalytic activity">
    <reaction evidence="9">
        <text>XMP + L-glutamine + ATP + H2O = GMP + L-glutamate + AMP + diphosphate + 2 H(+)</text>
        <dbReference type="Rhea" id="RHEA:11680"/>
        <dbReference type="ChEBI" id="CHEBI:15377"/>
        <dbReference type="ChEBI" id="CHEBI:15378"/>
        <dbReference type="ChEBI" id="CHEBI:29985"/>
        <dbReference type="ChEBI" id="CHEBI:30616"/>
        <dbReference type="ChEBI" id="CHEBI:33019"/>
        <dbReference type="ChEBI" id="CHEBI:57464"/>
        <dbReference type="ChEBI" id="CHEBI:58115"/>
        <dbReference type="ChEBI" id="CHEBI:58359"/>
        <dbReference type="ChEBI" id="CHEBI:456215"/>
        <dbReference type="EC" id="6.3.5.2"/>
    </reaction>
</comment>
<evidence type="ECO:0000256" key="6">
    <source>
        <dbReference type="ARBA" id="ARBA00022755"/>
    </source>
</evidence>
<evidence type="ECO:0000256" key="5">
    <source>
        <dbReference type="ARBA" id="ARBA00022749"/>
    </source>
</evidence>
<evidence type="ECO:0000256" key="8">
    <source>
        <dbReference type="ARBA" id="ARBA00022962"/>
    </source>
</evidence>
<dbReference type="PRINTS" id="PR00099">
    <property type="entry name" value="CPSGATASE"/>
</dbReference>
<comment type="caution">
    <text evidence="12">The sequence shown here is derived from an EMBL/GenBank/DDBJ whole genome shotgun (WGS) entry which is preliminary data.</text>
</comment>
<dbReference type="CDD" id="cd01997">
    <property type="entry name" value="GMP_synthase_C"/>
    <property type="match status" value="1"/>
</dbReference>
<organism evidence="12">
    <name type="scientific">Caldilineaceae bacterium SB0662_bin_9</name>
    <dbReference type="NCBI Taxonomy" id="2605258"/>
    <lineage>
        <taxon>Bacteria</taxon>
        <taxon>Bacillati</taxon>
        <taxon>Chloroflexota</taxon>
        <taxon>Caldilineae</taxon>
        <taxon>Caldilineales</taxon>
        <taxon>Caldilineaceae</taxon>
    </lineage>
</organism>
<dbReference type="CDD" id="cd01742">
    <property type="entry name" value="GATase1_GMP_Synthase"/>
    <property type="match status" value="1"/>
</dbReference>
<reference evidence="12" key="1">
    <citation type="submission" date="2019-09" db="EMBL/GenBank/DDBJ databases">
        <title>Characterisation of the sponge microbiome using genome-centric metagenomics.</title>
        <authorList>
            <person name="Engelberts J.P."/>
            <person name="Robbins S.J."/>
            <person name="De Goeij J.M."/>
            <person name="Aranda M."/>
            <person name="Bell S.C."/>
            <person name="Webster N.S."/>
        </authorList>
    </citation>
    <scope>NUCLEOTIDE SEQUENCE</scope>
    <source>
        <strain evidence="12">SB0662_bin_9</strain>
    </source>
</reference>
<dbReference type="InterPro" id="IPR017926">
    <property type="entry name" value="GATASE"/>
</dbReference>
<dbReference type="Gene3D" id="3.40.50.880">
    <property type="match status" value="1"/>
</dbReference>
<evidence type="ECO:0000259" key="11">
    <source>
        <dbReference type="PROSITE" id="PS51553"/>
    </source>
</evidence>
<dbReference type="InterPro" id="IPR001674">
    <property type="entry name" value="GMP_synth_C"/>
</dbReference>
<feature type="domain" description="GMPS ATP-PPase" evidence="11">
    <location>
        <begin position="197"/>
        <end position="398"/>
    </location>
</feature>
<evidence type="ECO:0000256" key="1">
    <source>
        <dbReference type="ARBA" id="ARBA00002332"/>
    </source>
</evidence>
<comment type="subunit">
    <text evidence="9">Homodimer.</text>
</comment>
<comment type="pathway">
    <text evidence="2 9">Purine metabolism; GMP biosynthesis; GMP from XMP (L-Gln route): step 1/1.</text>
</comment>
<dbReference type="PANTHER" id="PTHR11922">
    <property type="entry name" value="GMP SYNTHASE-RELATED"/>
    <property type="match status" value="1"/>
</dbReference>
<proteinExistence type="inferred from homology"/>
<keyword evidence="5 9" id="KW-0332">GMP biosynthesis</keyword>
<dbReference type="UniPathway" id="UPA00189">
    <property type="reaction ID" value="UER00296"/>
</dbReference>
<keyword evidence="3 9" id="KW-0436">Ligase</keyword>
<dbReference type="FunFam" id="3.40.50.880:FF:000001">
    <property type="entry name" value="GMP synthase [glutamine-hydrolyzing]"/>
    <property type="match status" value="1"/>
</dbReference>
<dbReference type="NCBIfam" id="TIGR00884">
    <property type="entry name" value="guaA_Cterm"/>
    <property type="match status" value="1"/>
</dbReference>
<dbReference type="PANTHER" id="PTHR11922:SF2">
    <property type="entry name" value="GMP SYNTHASE [GLUTAMINE-HYDROLYZING]"/>
    <property type="match status" value="1"/>
</dbReference>
<feature type="active site" description="Nucleophile" evidence="9">
    <location>
        <position position="83"/>
    </location>
</feature>
<dbReference type="SUPFAM" id="SSF54810">
    <property type="entry name" value="GMP synthetase C-terminal dimerisation domain"/>
    <property type="match status" value="1"/>
</dbReference>
<comment type="function">
    <text evidence="1 9">Catalyzes the synthesis of GMP from XMP.</text>
</comment>
<feature type="binding site" evidence="10">
    <location>
        <begin position="225"/>
        <end position="231"/>
    </location>
    <ligand>
        <name>ATP</name>
        <dbReference type="ChEBI" id="CHEBI:30616"/>
    </ligand>
</feature>
<evidence type="ECO:0000256" key="2">
    <source>
        <dbReference type="ARBA" id="ARBA00005153"/>
    </source>
</evidence>
<dbReference type="InterPro" id="IPR022955">
    <property type="entry name" value="GMP_synthase"/>
</dbReference>
<sequence length="523" mass="57034">MRFRPVIAVVDFGSQYSQLICRRIRELQVPAELVSWPRADTFLNTREIRGVVLSGGPASVYVDGAPSLPASVLARGVPVLGICYGMQLLMQALGGRVEPATTREFGQASVRHTGESALFQNIETESSVWMSHGDRVESLPDGCRSIAASQGSPHAAVAAEDGRIFGLQFHPEVSHTARGMDILGNFVHGICGCDTTWTTEELADACIGDIRARVPEKGHVLLALSGGVDSSVAAALVHRAVGDRLTCIFVNNGLLRMGEADQVLRDLRAWNPRLRIEPVDAVEDFLEDLAGVTDPERKRTRIGHRFIRIFEREAARLAGAWGADAPRFLVQGTIYPDVIESASGSGEAHAQTIKTHHNVGGLPPDLNFELIEPLRMLFKDEVRRLGAGLGLPASLLERHPFPGPGLAVRIPGEVTWERLETLRRADAIFLEELRRANLYTATDQAFAVLLPVQSVGVMGDGRTLQNVVALRAVSTSDFMTAEWTRLPWELVAQVSTRIVNEVPGVNRVVLDVSTKPPATIEWE</sequence>
<evidence type="ECO:0000256" key="3">
    <source>
        <dbReference type="ARBA" id="ARBA00022598"/>
    </source>
</evidence>
<dbReference type="GO" id="GO:0003921">
    <property type="term" value="F:GMP synthase activity"/>
    <property type="evidence" value="ECO:0007669"/>
    <property type="project" value="InterPro"/>
</dbReference>
<dbReference type="PROSITE" id="PS51273">
    <property type="entry name" value="GATASE_TYPE_1"/>
    <property type="match status" value="1"/>
</dbReference>
<dbReference type="PROSITE" id="PS51553">
    <property type="entry name" value="GMPS_ATP_PPASE"/>
    <property type="match status" value="1"/>
</dbReference>
<dbReference type="EMBL" id="VXPY01000024">
    <property type="protein sequence ID" value="MYD89472.1"/>
    <property type="molecule type" value="Genomic_DNA"/>
</dbReference>
<keyword evidence="7 9" id="KW-0067">ATP-binding</keyword>
<dbReference type="InterPro" id="IPR004739">
    <property type="entry name" value="GMP_synth_GATase"/>
</dbReference>
<dbReference type="InterPro" id="IPR025777">
    <property type="entry name" value="GMPS_ATP_PPase_dom"/>
</dbReference>
<dbReference type="PRINTS" id="PR00097">
    <property type="entry name" value="ANTSNTHASEII"/>
</dbReference>
<dbReference type="NCBIfam" id="NF000848">
    <property type="entry name" value="PRK00074.1"/>
    <property type="match status" value="1"/>
</dbReference>
<dbReference type="Gene3D" id="3.30.300.10">
    <property type="match status" value="1"/>
</dbReference>
<dbReference type="InterPro" id="IPR029062">
    <property type="entry name" value="Class_I_gatase-like"/>
</dbReference>
<dbReference type="GO" id="GO:0005829">
    <property type="term" value="C:cytosol"/>
    <property type="evidence" value="ECO:0007669"/>
    <property type="project" value="TreeGrafter"/>
</dbReference>
<dbReference type="Pfam" id="PF00117">
    <property type="entry name" value="GATase"/>
    <property type="match status" value="1"/>
</dbReference>
<keyword evidence="8 9" id="KW-0315">Glutamine amidotransferase</keyword>
<dbReference type="Pfam" id="PF00958">
    <property type="entry name" value="GMP_synt_C"/>
    <property type="match status" value="1"/>
</dbReference>
<keyword evidence="4 9" id="KW-0547">Nucleotide-binding</keyword>
<dbReference type="Gene3D" id="3.40.50.620">
    <property type="entry name" value="HUPs"/>
    <property type="match status" value="1"/>
</dbReference>
<dbReference type="SUPFAM" id="SSF52317">
    <property type="entry name" value="Class I glutamine amidotransferase-like"/>
    <property type="match status" value="1"/>
</dbReference>
<dbReference type="NCBIfam" id="TIGR00888">
    <property type="entry name" value="guaA_Nterm"/>
    <property type="match status" value="1"/>
</dbReference>